<dbReference type="SUPFAM" id="SSF52087">
    <property type="entry name" value="CRAL/TRIO domain"/>
    <property type="match status" value="1"/>
</dbReference>
<dbReference type="InterPro" id="IPR002589">
    <property type="entry name" value="Macro_dom"/>
</dbReference>
<feature type="transmembrane region" description="Helical" evidence="1">
    <location>
        <begin position="266"/>
        <end position="286"/>
    </location>
</feature>
<gene>
    <name evidence="4" type="ORF">EVOR1521_LOCUS27000</name>
</gene>
<keyword evidence="2" id="KW-0732">Signal</keyword>
<sequence>MLAMRLLVLSLSVGAAELCDSDPAPAIQSRALLQKAVKERLYATGVDFTSRPIRHPTYSATDSGQSHIAADKAQGLITELPCGGFFKLNASYSLEATCPQDCPLQADPTSYSDKDFCWATCVAADECAKYNPEAPVADLAQGACRAAAVDGCEVPSADGTDTCVHCGPMRVLKDGQCELAYLWALYALLAVLVLLVLLILAILGDLLLRPVTNEANLEDALDHRSKQKFRTPNYDGTGRHLYPLSTNLCSTIVGGPGLALHFRFQAALICWAAAICIGWVVLAFLVDNDLLVLGTKQFGTAFRNCVLVAWGRETQRRLMWVKESFLAIVYVCSFAGSIFFAILQRRFFSELDQQNDTMKDYALQVVGLPCLEGSERLEEELKANIEAAAAQPVVGVSVCWAYREHKETVHVEMMKALHRPRGQGPTHFRQPEQDMGLFRRVLFRLEQMVLSEGSEQAISEPELRELVGSMRSSSTAFAVFETEKARDEALRRLSSNGLGFRGHSLQVQKAQHEPQGIHWNNIDGVPFNDKLWRLAKGIGSILLCLLGWMIIFYAPYAWSILKFNYEGGRQPGVVYTLAFSLIVCVGNLLMAEICSRVADAMSFEFKDTRENCYMILYLIAIATNVGFDLWTTYFMATQSRGSRMTISLEGNADGRGKPPTSFPALRAFFPRENIFAMDSVADAASAVVRQSTLVLGAAADELARQANAVAQITADSDPLAWITGEEEALAPLAPLPPPVAVPLAALTPWGWGDWREASSASSAGPFKVDHDINAKLSLWQGDLCSLEADALLTPVATGYVAGCSTVFGRVLAHGGQDLLEELMHLDTCRSGEARSCKAYNLPCQRLVLTVGPKYKDKYQVAAQNTLNTCYRECLKLLVELELKSMAIPCYWYSKGYPLEEQAHVALRSVRRCLEKLRRVEAVILVAANAQELELYEALMPLYFPRSAQEAQGASLLPDSCWTEWGEVAMEERRIRVSNHVISHSDEETDLLFEDEDKSFLHAREDADQAAMRRLEGTMIHAESLDEARHICLRYLRRSRELRALTEPARFVYYSGQDCFGRHVVVLLGARLPALGVQDEQTIPLFVKELEALSDSFVLLYVNSEVDSLDTSVLEVLQEMLAMIQARYRRRLAQLYVLHPGLWFRAAFAFGRAISDEAASVWHDSIYVDSIAELVSMLNATRLYLPDFVRYSEQQ</sequence>
<feature type="chain" id="PRO_5041322848" description="Macro domain-containing protein" evidence="2">
    <location>
        <begin position="19"/>
        <end position="1194"/>
    </location>
</feature>
<dbReference type="Proteomes" id="UP001178507">
    <property type="component" value="Unassembled WGS sequence"/>
</dbReference>
<feature type="signal peptide" evidence="2">
    <location>
        <begin position="1"/>
        <end position="18"/>
    </location>
</feature>
<dbReference type="InterPro" id="IPR001251">
    <property type="entry name" value="CRAL-TRIO_dom"/>
</dbReference>
<dbReference type="Pfam" id="PF01661">
    <property type="entry name" value="Macro"/>
    <property type="match status" value="1"/>
</dbReference>
<dbReference type="PANTHER" id="PTHR11106:SF72">
    <property type="entry name" value="GANGLIOSIDE-INDUCED DIFFERENTIATION-ASSOCIATED PROTEIN 2"/>
    <property type="match status" value="1"/>
</dbReference>
<evidence type="ECO:0000313" key="5">
    <source>
        <dbReference type="Proteomes" id="UP001178507"/>
    </source>
</evidence>
<proteinExistence type="predicted"/>
<feature type="transmembrane region" description="Helical" evidence="1">
    <location>
        <begin position="573"/>
        <end position="594"/>
    </location>
</feature>
<keyword evidence="1" id="KW-0812">Transmembrane</keyword>
<dbReference type="CDD" id="cd00170">
    <property type="entry name" value="SEC14"/>
    <property type="match status" value="1"/>
</dbReference>
<feature type="transmembrane region" description="Helical" evidence="1">
    <location>
        <begin position="180"/>
        <end position="203"/>
    </location>
</feature>
<accession>A0AA36JF83</accession>
<feature type="domain" description="Macro" evidence="3">
    <location>
        <begin position="763"/>
        <end position="943"/>
    </location>
</feature>
<dbReference type="InterPro" id="IPR036865">
    <property type="entry name" value="CRAL-TRIO_dom_sf"/>
</dbReference>
<reference evidence="4" key="1">
    <citation type="submission" date="2023-08" db="EMBL/GenBank/DDBJ databases">
        <authorList>
            <person name="Chen Y."/>
            <person name="Shah S."/>
            <person name="Dougan E. K."/>
            <person name="Thang M."/>
            <person name="Chan C."/>
        </authorList>
    </citation>
    <scope>NUCLEOTIDE SEQUENCE</scope>
</reference>
<keyword evidence="1" id="KW-0472">Membrane</keyword>
<evidence type="ECO:0000259" key="3">
    <source>
        <dbReference type="PROSITE" id="PS51154"/>
    </source>
</evidence>
<dbReference type="Gene3D" id="3.40.525.10">
    <property type="entry name" value="CRAL-TRIO lipid binding domain"/>
    <property type="match status" value="1"/>
</dbReference>
<keyword evidence="1" id="KW-1133">Transmembrane helix</keyword>
<dbReference type="AlphaFoldDB" id="A0AA36JF83"/>
<dbReference type="Pfam" id="PF13716">
    <property type="entry name" value="CRAL_TRIO_2"/>
    <property type="match status" value="1"/>
</dbReference>
<feature type="transmembrane region" description="Helical" evidence="1">
    <location>
        <begin position="325"/>
        <end position="343"/>
    </location>
</feature>
<dbReference type="PANTHER" id="PTHR11106">
    <property type="entry name" value="GANGLIOSIDE INDUCED DIFFERENTIATION ASSOCIATED PROTEIN 2-RELATED"/>
    <property type="match status" value="1"/>
</dbReference>
<evidence type="ECO:0000256" key="1">
    <source>
        <dbReference type="SAM" id="Phobius"/>
    </source>
</evidence>
<protein>
    <recommendedName>
        <fullName evidence="3">Macro domain-containing protein</fullName>
    </recommendedName>
</protein>
<dbReference type="EMBL" id="CAUJNA010003549">
    <property type="protein sequence ID" value="CAJ1404579.1"/>
    <property type="molecule type" value="Genomic_DNA"/>
</dbReference>
<feature type="transmembrane region" description="Helical" evidence="1">
    <location>
        <begin position="540"/>
        <end position="561"/>
    </location>
</feature>
<comment type="caution">
    <text evidence="4">The sequence shown here is derived from an EMBL/GenBank/DDBJ whole genome shotgun (WGS) entry which is preliminary data.</text>
</comment>
<dbReference type="SUPFAM" id="SSF52949">
    <property type="entry name" value="Macro domain-like"/>
    <property type="match status" value="1"/>
</dbReference>
<name>A0AA36JF83_9DINO</name>
<keyword evidence="5" id="KW-1185">Reference proteome</keyword>
<organism evidence="4 5">
    <name type="scientific">Effrenium voratum</name>
    <dbReference type="NCBI Taxonomy" id="2562239"/>
    <lineage>
        <taxon>Eukaryota</taxon>
        <taxon>Sar</taxon>
        <taxon>Alveolata</taxon>
        <taxon>Dinophyceae</taxon>
        <taxon>Suessiales</taxon>
        <taxon>Symbiodiniaceae</taxon>
        <taxon>Effrenium</taxon>
    </lineage>
</organism>
<dbReference type="PROSITE" id="PS51154">
    <property type="entry name" value="MACRO"/>
    <property type="match status" value="1"/>
</dbReference>
<evidence type="ECO:0000313" key="4">
    <source>
        <dbReference type="EMBL" id="CAJ1404579.1"/>
    </source>
</evidence>
<dbReference type="Gene3D" id="3.40.220.10">
    <property type="entry name" value="Leucine Aminopeptidase, subunit E, domain 1"/>
    <property type="match status" value="1"/>
</dbReference>
<dbReference type="InterPro" id="IPR043472">
    <property type="entry name" value="Macro_dom-like"/>
</dbReference>
<feature type="transmembrane region" description="Helical" evidence="1">
    <location>
        <begin position="615"/>
        <end position="636"/>
    </location>
</feature>
<evidence type="ECO:0000256" key="2">
    <source>
        <dbReference type="SAM" id="SignalP"/>
    </source>
</evidence>